<feature type="transmembrane region" description="Helical" evidence="2">
    <location>
        <begin position="76"/>
        <end position="96"/>
    </location>
</feature>
<sequence length="275" mass="30605">MAAGVGFAASLMNILNILFLKGGAPPDLLVPTVLHPAGAAVALLLIQRINLRAAQAAQAILVLLIGLIAMEEYPEAIYGHAFLLLGWIMLVQYRLLEGKRLLVATGALLAAALAAISIGIARGVFNLTWVSAFNIIMFDVFVMSVGAVLYRDTLRSYLDKIRFTDTLRRQRSLDRKVREIEAERERYLKRVAELEQQLTAVRTEMKPFPLQERGITPAESEVIRVLVERQCSDADIASVLGKSLATVRVQMRSIFEKLGVESRVQVIELCRYNWD</sequence>
<dbReference type="PATRIC" id="fig|889378.3.peg.148"/>
<keyword evidence="4" id="KW-0238">DNA-binding</keyword>
<dbReference type="SUPFAM" id="SSF46894">
    <property type="entry name" value="C-terminal effector domain of the bipartite response regulators"/>
    <property type="match status" value="1"/>
</dbReference>
<dbReference type="KEGG" id="sfc:Spiaf_0145"/>
<dbReference type="InterPro" id="IPR000792">
    <property type="entry name" value="Tscrpt_reg_LuxR_C"/>
</dbReference>
<reference evidence="5" key="1">
    <citation type="journal article" date="2013" name="Stand. Genomic Sci.">
        <title>Complete genome sequence of the halophilic bacterium Spirochaeta africana type strain (Z-7692(T)) from the alkaline Lake Magadi in the East African Rift.</title>
        <authorList>
            <person name="Liolos K."/>
            <person name="Abt B."/>
            <person name="Scheuner C."/>
            <person name="Teshima H."/>
            <person name="Held B."/>
            <person name="Lapidus A."/>
            <person name="Nolan M."/>
            <person name="Lucas S."/>
            <person name="Deshpande S."/>
            <person name="Cheng J.F."/>
            <person name="Tapia R."/>
            <person name="Goodwin L.A."/>
            <person name="Pitluck S."/>
            <person name="Pagani I."/>
            <person name="Ivanova N."/>
            <person name="Mavromatis K."/>
            <person name="Mikhailova N."/>
            <person name="Huntemann M."/>
            <person name="Pati A."/>
            <person name="Chen A."/>
            <person name="Palaniappan K."/>
            <person name="Land M."/>
            <person name="Rohde M."/>
            <person name="Tindall B.J."/>
            <person name="Detter J.C."/>
            <person name="Goker M."/>
            <person name="Bristow J."/>
            <person name="Eisen J.A."/>
            <person name="Markowitz V."/>
            <person name="Hugenholtz P."/>
            <person name="Woyke T."/>
            <person name="Klenk H.P."/>
            <person name="Kyrpides N.C."/>
        </authorList>
    </citation>
    <scope>NUCLEOTIDE SEQUENCE</scope>
    <source>
        <strain evidence="5">ATCC 700263 / DSM 8902 / Z-7692</strain>
    </source>
</reference>
<keyword evidence="2" id="KW-0472">Membrane</keyword>
<dbReference type="SMART" id="SM00421">
    <property type="entry name" value="HTH_LUXR"/>
    <property type="match status" value="1"/>
</dbReference>
<dbReference type="Pfam" id="PF00196">
    <property type="entry name" value="GerE"/>
    <property type="match status" value="1"/>
</dbReference>
<dbReference type="Gene3D" id="1.10.10.10">
    <property type="entry name" value="Winged helix-like DNA-binding domain superfamily/Winged helix DNA-binding domain"/>
    <property type="match status" value="1"/>
</dbReference>
<name>H9UFG1_SPIAZ</name>
<feature type="coiled-coil region" evidence="1">
    <location>
        <begin position="170"/>
        <end position="204"/>
    </location>
</feature>
<feature type="transmembrane region" description="Helical" evidence="2">
    <location>
        <begin position="127"/>
        <end position="150"/>
    </location>
</feature>
<keyword evidence="1" id="KW-0175">Coiled coil</keyword>
<evidence type="ECO:0000256" key="2">
    <source>
        <dbReference type="SAM" id="Phobius"/>
    </source>
</evidence>
<keyword evidence="2" id="KW-1133">Transmembrane helix</keyword>
<dbReference type="GO" id="GO:0006355">
    <property type="term" value="P:regulation of DNA-templated transcription"/>
    <property type="evidence" value="ECO:0007669"/>
    <property type="project" value="InterPro"/>
</dbReference>
<dbReference type="Proteomes" id="UP000007383">
    <property type="component" value="Chromosome"/>
</dbReference>
<dbReference type="STRING" id="889378.Spiaf_0145"/>
<dbReference type="AlphaFoldDB" id="H9UFG1"/>
<evidence type="ECO:0000259" key="3">
    <source>
        <dbReference type="SMART" id="SM00421"/>
    </source>
</evidence>
<dbReference type="HOGENOM" id="CLU_1011581_0_0_12"/>
<dbReference type="GO" id="GO:0003677">
    <property type="term" value="F:DNA binding"/>
    <property type="evidence" value="ECO:0007669"/>
    <property type="project" value="UniProtKB-KW"/>
</dbReference>
<gene>
    <name evidence="4" type="ordered locus">Spiaf_0145</name>
</gene>
<feature type="transmembrane region" description="Helical" evidence="2">
    <location>
        <begin position="101"/>
        <end position="121"/>
    </location>
</feature>
<feature type="transmembrane region" description="Helical" evidence="2">
    <location>
        <begin position="28"/>
        <end position="46"/>
    </location>
</feature>
<keyword evidence="2" id="KW-0812">Transmembrane</keyword>
<feature type="domain" description="HTH luxR-type" evidence="3">
    <location>
        <begin position="212"/>
        <end position="270"/>
    </location>
</feature>
<proteinExistence type="predicted"/>
<keyword evidence="5" id="KW-1185">Reference proteome</keyword>
<dbReference type="InterPro" id="IPR016032">
    <property type="entry name" value="Sig_transdc_resp-reg_C-effctor"/>
</dbReference>
<evidence type="ECO:0000313" key="4">
    <source>
        <dbReference type="EMBL" id="AFG36254.1"/>
    </source>
</evidence>
<accession>H9UFG1</accession>
<dbReference type="InterPro" id="IPR036388">
    <property type="entry name" value="WH-like_DNA-bd_sf"/>
</dbReference>
<feature type="transmembrane region" description="Helical" evidence="2">
    <location>
        <begin position="53"/>
        <end position="70"/>
    </location>
</feature>
<protein>
    <submittedName>
        <fullName evidence="4">Response regulator containing a CheY-like receiver domain and an HTH DNA-binding domain</fullName>
    </submittedName>
</protein>
<evidence type="ECO:0000313" key="5">
    <source>
        <dbReference type="Proteomes" id="UP000007383"/>
    </source>
</evidence>
<organism evidence="4 5">
    <name type="scientific">Spirochaeta africana (strain ATCC 700263 / DSM 8902 / Z-7692)</name>
    <dbReference type="NCBI Taxonomy" id="889378"/>
    <lineage>
        <taxon>Bacteria</taxon>
        <taxon>Pseudomonadati</taxon>
        <taxon>Spirochaetota</taxon>
        <taxon>Spirochaetia</taxon>
        <taxon>Spirochaetales</taxon>
        <taxon>Spirochaetaceae</taxon>
        <taxon>Spirochaeta</taxon>
    </lineage>
</organism>
<evidence type="ECO:0000256" key="1">
    <source>
        <dbReference type="SAM" id="Coils"/>
    </source>
</evidence>
<dbReference type="EMBL" id="CP003282">
    <property type="protein sequence ID" value="AFG36254.1"/>
    <property type="molecule type" value="Genomic_DNA"/>
</dbReference>